<keyword evidence="3 7" id="KW-1133">Transmembrane helix</keyword>
<evidence type="ECO:0000313" key="11">
    <source>
        <dbReference type="Proteomes" id="UP001147747"/>
    </source>
</evidence>
<protein>
    <recommendedName>
        <fullName evidence="9">Rhodopsin domain-containing protein</fullName>
    </recommendedName>
</protein>
<dbReference type="InterPro" id="IPR052337">
    <property type="entry name" value="SAT4-like"/>
</dbReference>
<reference evidence="10" key="2">
    <citation type="journal article" date="2023" name="IMA Fungus">
        <title>Comparative genomic study of the Penicillium genus elucidates a diverse pangenome and 15 lateral gene transfer events.</title>
        <authorList>
            <person name="Petersen C."/>
            <person name="Sorensen T."/>
            <person name="Nielsen M.R."/>
            <person name="Sondergaard T.E."/>
            <person name="Sorensen J.L."/>
            <person name="Fitzpatrick D.A."/>
            <person name="Frisvad J.C."/>
            <person name="Nielsen K.L."/>
        </authorList>
    </citation>
    <scope>NUCLEOTIDE SEQUENCE</scope>
    <source>
        <strain evidence="10">IBT 29677</strain>
    </source>
</reference>
<dbReference type="PANTHER" id="PTHR33048:SF110">
    <property type="entry name" value="UBID FAMILY DECARBOXYLASE"/>
    <property type="match status" value="1"/>
</dbReference>
<evidence type="ECO:0000256" key="6">
    <source>
        <dbReference type="SAM" id="MobiDB-lite"/>
    </source>
</evidence>
<dbReference type="GeneID" id="81371801"/>
<comment type="subcellular location">
    <subcellularLocation>
        <location evidence="1">Membrane</location>
        <topology evidence="1">Multi-pass membrane protein</topology>
    </subcellularLocation>
</comment>
<keyword evidence="8" id="KW-0732">Signal</keyword>
<feature type="transmembrane region" description="Helical" evidence="7">
    <location>
        <begin position="44"/>
        <end position="65"/>
    </location>
</feature>
<accession>A0A9W9VM41</accession>
<evidence type="ECO:0000256" key="4">
    <source>
        <dbReference type="ARBA" id="ARBA00023136"/>
    </source>
</evidence>
<keyword evidence="11" id="KW-1185">Reference proteome</keyword>
<feature type="chain" id="PRO_5040775046" description="Rhodopsin domain-containing protein" evidence="8">
    <location>
        <begin position="21"/>
        <end position="207"/>
    </location>
</feature>
<dbReference type="AlphaFoldDB" id="A0A9W9VM41"/>
<feature type="region of interest" description="Disordered" evidence="6">
    <location>
        <begin position="181"/>
        <end position="207"/>
    </location>
</feature>
<dbReference type="RefSeq" id="XP_056483441.1">
    <property type="nucleotide sequence ID" value="XM_056632821.1"/>
</dbReference>
<keyword evidence="2 7" id="KW-0812">Transmembrane</keyword>
<dbReference type="Pfam" id="PF20684">
    <property type="entry name" value="Fung_rhodopsin"/>
    <property type="match status" value="1"/>
</dbReference>
<dbReference type="GO" id="GO:0016020">
    <property type="term" value="C:membrane"/>
    <property type="evidence" value="ECO:0007669"/>
    <property type="project" value="UniProtKB-SubCell"/>
</dbReference>
<proteinExistence type="inferred from homology"/>
<evidence type="ECO:0000256" key="8">
    <source>
        <dbReference type="SAM" id="SignalP"/>
    </source>
</evidence>
<evidence type="ECO:0000256" key="3">
    <source>
        <dbReference type="ARBA" id="ARBA00022989"/>
    </source>
</evidence>
<evidence type="ECO:0000256" key="2">
    <source>
        <dbReference type="ARBA" id="ARBA00022692"/>
    </source>
</evidence>
<feature type="signal peptide" evidence="8">
    <location>
        <begin position="1"/>
        <end position="20"/>
    </location>
</feature>
<evidence type="ECO:0000313" key="10">
    <source>
        <dbReference type="EMBL" id="KAJ5385643.1"/>
    </source>
</evidence>
<dbReference type="PANTHER" id="PTHR33048">
    <property type="entry name" value="PTH11-LIKE INTEGRAL MEMBRANE PROTEIN (AFU_ORTHOLOGUE AFUA_5G11245)"/>
    <property type="match status" value="1"/>
</dbReference>
<comment type="caution">
    <text evidence="10">The sequence shown here is derived from an EMBL/GenBank/DDBJ whole genome shotgun (WGS) entry which is preliminary data.</text>
</comment>
<dbReference type="Proteomes" id="UP001147747">
    <property type="component" value="Unassembled WGS sequence"/>
</dbReference>
<dbReference type="OrthoDB" id="3903189at2759"/>
<evidence type="ECO:0000256" key="1">
    <source>
        <dbReference type="ARBA" id="ARBA00004141"/>
    </source>
</evidence>
<evidence type="ECO:0000259" key="9">
    <source>
        <dbReference type="Pfam" id="PF20684"/>
    </source>
</evidence>
<feature type="domain" description="Rhodopsin" evidence="9">
    <location>
        <begin position="2"/>
        <end position="154"/>
    </location>
</feature>
<name>A0A9W9VM41_9EURO</name>
<keyword evidence="4 7" id="KW-0472">Membrane</keyword>
<gene>
    <name evidence="10" type="ORF">N7509_008184</name>
</gene>
<dbReference type="EMBL" id="JAPZBU010000009">
    <property type="protein sequence ID" value="KAJ5385643.1"/>
    <property type="molecule type" value="Genomic_DNA"/>
</dbReference>
<evidence type="ECO:0000256" key="5">
    <source>
        <dbReference type="ARBA" id="ARBA00038359"/>
    </source>
</evidence>
<evidence type="ECO:0000256" key="7">
    <source>
        <dbReference type="SAM" id="Phobius"/>
    </source>
</evidence>
<reference evidence="10" key="1">
    <citation type="submission" date="2022-12" db="EMBL/GenBank/DDBJ databases">
        <authorList>
            <person name="Petersen C."/>
        </authorList>
    </citation>
    <scope>NUCLEOTIDE SEQUENCE</scope>
    <source>
        <strain evidence="10">IBT 29677</strain>
    </source>
</reference>
<organism evidence="10 11">
    <name type="scientific">Penicillium cosmopolitanum</name>
    <dbReference type="NCBI Taxonomy" id="1131564"/>
    <lineage>
        <taxon>Eukaryota</taxon>
        <taxon>Fungi</taxon>
        <taxon>Dikarya</taxon>
        <taxon>Ascomycota</taxon>
        <taxon>Pezizomycotina</taxon>
        <taxon>Eurotiomycetes</taxon>
        <taxon>Eurotiomycetidae</taxon>
        <taxon>Eurotiales</taxon>
        <taxon>Aspergillaceae</taxon>
        <taxon>Penicillium</taxon>
    </lineage>
</organism>
<dbReference type="InterPro" id="IPR049326">
    <property type="entry name" value="Rhodopsin_dom_fungi"/>
</dbReference>
<sequence>MVYIALSWIVIEIFMYAVWCHPVSDYWAVKVDNSVQCTTAEHHLIMSFVFNISSDIAMLFIPIPLIVRSKMSTLKKVLLSCTFGLGIFVVRHNMLYPRGCSVNAHNKQIACAIGNRVYSFANIVSIQWIYWYVREASTAVIVANIPNCYTLLRRILDALQCMHTEIVGRARQQLPHFDFNDGSIRRGKRNTSEPNAIESLGSSMADI</sequence>
<comment type="similarity">
    <text evidence="5">Belongs to the SAT4 family.</text>
</comment>